<dbReference type="AlphaFoldDB" id="A0A5C6M184"/>
<gene>
    <name evidence="1" type="ORF">E3A20_25220</name>
</gene>
<keyword evidence="2" id="KW-1185">Reference proteome</keyword>
<reference evidence="1 2" key="2">
    <citation type="submission" date="2019-08" db="EMBL/GenBank/DDBJ databases">
        <authorList>
            <person name="Henke P."/>
        </authorList>
    </citation>
    <scope>NUCLEOTIDE SEQUENCE [LARGE SCALE GENOMIC DNA]</scope>
    <source>
        <strain evidence="1">Phe10_nw2017</strain>
    </source>
</reference>
<protein>
    <submittedName>
        <fullName evidence="1">Uncharacterized protein</fullName>
    </submittedName>
</protein>
<evidence type="ECO:0000313" key="1">
    <source>
        <dbReference type="EMBL" id="TWW08348.1"/>
    </source>
</evidence>
<comment type="caution">
    <text evidence="1">The sequence shown here is derived from an EMBL/GenBank/DDBJ whole genome shotgun (WGS) entry which is preliminary data.</text>
</comment>
<evidence type="ECO:0000313" key="2">
    <source>
        <dbReference type="Proteomes" id="UP000321083"/>
    </source>
</evidence>
<reference evidence="1 2" key="1">
    <citation type="submission" date="2019-08" db="EMBL/GenBank/DDBJ databases">
        <title>100 year-old enigma solved: identification of Planctomyces bekefii, the type genus and species of the phylum Planctomycetes.</title>
        <authorList>
            <person name="Svetlana D.N."/>
            <person name="Overmann J."/>
        </authorList>
    </citation>
    <scope>NUCLEOTIDE SEQUENCE [LARGE SCALE GENOMIC DNA]</scope>
    <source>
        <strain evidence="1">Phe10_nw2017</strain>
    </source>
</reference>
<sequence>RKKQSLISLISLDLAFARIGSWMMILKSALSFLISDEDAADNRKFGFLKALDDLAFKVRQQSQYSIHAQPGLNLRKPDDIAGDIVHNMQSAKLGAAVYNYNAFTGPWIWLLKVFFPYSNNPVFGLIPRMIDFADSSIVKVTNIFWNLRRITKSLIPYDGGISSESLLNKQSEVRRLMGFYWKKLIITPYNSVLKYFLGDKAQDYQVTSSNVDYYDRYEIKEILSKTMDDYFSNFKALFSKKYFSVHEGKQINIGDEEPENSKLYVRSKILSQVLGFWAGGIGSVLNTASIATGFIGNLFNFSAIRNISESLTNQANALMSLVYITGEVPANINEYFKKKKQGIENGKYNLLVAGVGVLGMLNRIKHNPLLGYMLNLVNIKPFLDRWDRLFKNFFLLFFSANRWVLHNDEKVSAKKFTSFQDIEKSKKHDSFWKHSHQKLKS</sequence>
<dbReference type="EMBL" id="SRHE01000712">
    <property type="protein sequence ID" value="TWW08348.1"/>
    <property type="molecule type" value="Genomic_DNA"/>
</dbReference>
<organism evidence="1 2">
    <name type="scientific">Planctomyces bekefii</name>
    <dbReference type="NCBI Taxonomy" id="1653850"/>
    <lineage>
        <taxon>Bacteria</taxon>
        <taxon>Pseudomonadati</taxon>
        <taxon>Planctomycetota</taxon>
        <taxon>Planctomycetia</taxon>
        <taxon>Planctomycetales</taxon>
        <taxon>Planctomycetaceae</taxon>
        <taxon>Planctomyces</taxon>
    </lineage>
</organism>
<name>A0A5C6M184_9PLAN</name>
<feature type="non-terminal residue" evidence="1">
    <location>
        <position position="1"/>
    </location>
</feature>
<proteinExistence type="predicted"/>
<dbReference type="Proteomes" id="UP000321083">
    <property type="component" value="Unassembled WGS sequence"/>
</dbReference>
<accession>A0A5C6M184</accession>